<sequence length="326" mass="37954">MGGKTVFSHRPKPEMRCGFLLLPGEVRNQIYQYYFQDDFRCEIAANHPSFDQLARTSSTKIKLCVGIAKTAVNDLYRTKTDLDRLNPTTIRVSKRLANRHQRVRRETTRWETSLCPLILVCKLIYNETVSFLYRSTAFVFDAPKRFLNFFDAIRLRHMSCITKLELHYTPYLAPKRIEGGKDFTKAHHTAWTGMCKTASRKLVNLQNLKIYIFGGSPHRFFDLRQEIVQPFLQFRRLSMPSQQTKYPPTLKMVKVEFTSYWSRERAFIGNKALVEASKNLHKLYGDAIAKAVMGATESDAMAELMEAWEGEYARFRHHLGFLETGW</sequence>
<dbReference type="Proteomes" id="UP001152607">
    <property type="component" value="Unassembled WGS sequence"/>
</dbReference>
<evidence type="ECO:0000259" key="1">
    <source>
        <dbReference type="Pfam" id="PF24864"/>
    </source>
</evidence>
<dbReference type="OrthoDB" id="4757095at2759"/>
<evidence type="ECO:0000313" key="2">
    <source>
        <dbReference type="EMBL" id="CAI6341710.1"/>
    </source>
</evidence>
<protein>
    <recommendedName>
        <fullName evidence="1">DUF7730 domain-containing protein</fullName>
    </recommendedName>
</protein>
<proteinExistence type="predicted"/>
<dbReference type="AlphaFoldDB" id="A0A9W4UTD6"/>
<dbReference type="Pfam" id="PF24864">
    <property type="entry name" value="DUF7730"/>
    <property type="match status" value="1"/>
</dbReference>
<feature type="domain" description="DUF7730" evidence="1">
    <location>
        <begin position="15"/>
        <end position="224"/>
    </location>
</feature>
<dbReference type="PANTHER" id="PTHR38790">
    <property type="entry name" value="2EXR DOMAIN-CONTAINING PROTEIN-RELATED"/>
    <property type="match status" value="1"/>
</dbReference>
<evidence type="ECO:0000313" key="3">
    <source>
        <dbReference type="Proteomes" id="UP001152607"/>
    </source>
</evidence>
<dbReference type="PANTHER" id="PTHR38790:SF8">
    <property type="entry name" value="F-BOX DOMAIN-CONTAINING PROTEIN"/>
    <property type="match status" value="1"/>
</dbReference>
<gene>
    <name evidence="2" type="ORF">PDIGIT_LOCUS14910</name>
</gene>
<comment type="caution">
    <text evidence="2">The sequence shown here is derived from an EMBL/GenBank/DDBJ whole genome shotgun (WGS) entry which is preliminary data.</text>
</comment>
<dbReference type="EMBL" id="CAOQHR010000012">
    <property type="protein sequence ID" value="CAI6341710.1"/>
    <property type="molecule type" value="Genomic_DNA"/>
</dbReference>
<reference evidence="2" key="1">
    <citation type="submission" date="2023-01" db="EMBL/GenBank/DDBJ databases">
        <authorList>
            <person name="Van Ghelder C."/>
            <person name="Rancurel C."/>
        </authorList>
    </citation>
    <scope>NUCLEOTIDE SEQUENCE</scope>
    <source>
        <strain evidence="2">CNCM I-4278</strain>
    </source>
</reference>
<keyword evidence="3" id="KW-1185">Reference proteome</keyword>
<accession>A0A9W4UTD6</accession>
<organism evidence="2 3">
    <name type="scientific">Periconia digitata</name>
    <dbReference type="NCBI Taxonomy" id="1303443"/>
    <lineage>
        <taxon>Eukaryota</taxon>
        <taxon>Fungi</taxon>
        <taxon>Dikarya</taxon>
        <taxon>Ascomycota</taxon>
        <taxon>Pezizomycotina</taxon>
        <taxon>Dothideomycetes</taxon>
        <taxon>Pleosporomycetidae</taxon>
        <taxon>Pleosporales</taxon>
        <taxon>Massarineae</taxon>
        <taxon>Periconiaceae</taxon>
        <taxon>Periconia</taxon>
    </lineage>
</organism>
<name>A0A9W4UTD6_9PLEO</name>
<dbReference type="InterPro" id="IPR056632">
    <property type="entry name" value="DUF7730"/>
</dbReference>